<evidence type="ECO:0000313" key="1">
    <source>
        <dbReference type="EMBL" id="KAJ7522285.1"/>
    </source>
</evidence>
<protein>
    <submittedName>
        <fullName evidence="1">Uncharacterized protein</fullName>
    </submittedName>
</protein>
<sequence length="645" mass="69355">MSIPLRGWRVADQKSKSFVGSKRTAGIANWITGGLNSSTNRNGRTGAAIQPKISIRSSLKIHLFGKRVLCIRCPNEYTKKTLHKSFHRCPCKHEDESDCELERECTSTAKNNLKDEQIALRWMNGVATESEATRRFPDIPGYQKCETDIQESLRSVGDSEGEIRTDSEKKFVNRTTLGKEGGVLGAIALVIGTSVGAGILALPAKTADAGFFPSAVILGVSWSFLVAEALIIAEVNVHVMNTFCKRSCFCTASEVISLRTMANYTLGPVGGFLAALIYLLLSYTLLIAYIAKAGEVVPILVHLPASIAGILFTFGFGGFIYLGGREYAQHMNTVLTAALIGLFLFIVAEGAVVGDWENLHHMDWQRVPGSIPVVLLALVYHDIIPVLCRSLDGDLKRIQTAIVVGSAVPVVMFLSWDAVALCIAPVSDNEDPIATFMRLGGTGPALAIKLFSLLALATSFIGSYLGLFEFYLEQLSGLLNSNASSSRPVSFQRPLKQDSATFVLEENLAEQRTETLCISSNCEMAETVGIGYGSSMSPVVNEKTLHLISFFLILVPPLVAANGIPDAFFSATDFAGAYGMTTLYGIFPPIMALSLDNAATNSRDSDNHKSATGAQMLGGKASLIGIEVCALAVILGQVILDFSNL</sequence>
<organism evidence="1 2">
    <name type="scientific">Diphasiastrum complanatum</name>
    <name type="common">Issler's clubmoss</name>
    <name type="synonym">Lycopodium complanatum</name>
    <dbReference type="NCBI Taxonomy" id="34168"/>
    <lineage>
        <taxon>Eukaryota</taxon>
        <taxon>Viridiplantae</taxon>
        <taxon>Streptophyta</taxon>
        <taxon>Embryophyta</taxon>
        <taxon>Tracheophyta</taxon>
        <taxon>Lycopodiopsida</taxon>
        <taxon>Lycopodiales</taxon>
        <taxon>Lycopodiaceae</taxon>
        <taxon>Lycopodioideae</taxon>
        <taxon>Diphasiastrum</taxon>
    </lineage>
</organism>
<accession>A0ACC2AXY0</accession>
<proteinExistence type="predicted"/>
<reference evidence="2" key="1">
    <citation type="journal article" date="2024" name="Proc. Natl. Acad. Sci. U.S.A.">
        <title>Extraordinary preservation of gene collinearity over three hundred million years revealed in homosporous lycophytes.</title>
        <authorList>
            <person name="Li C."/>
            <person name="Wickell D."/>
            <person name="Kuo L.Y."/>
            <person name="Chen X."/>
            <person name="Nie B."/>
            <person name="Liao X."/>
            <person name="Peng D."/>
            <person name="Ji J."/>
            <person name="Jenkins J."/>
            <person name="Williams M."/>
            <person name="Shu S."/>
            <person name="Plott C."/>
            <person name="Barry K."/>
            <person name="Rajasekar S."/>
            <person name="Grimwood J."/>
            <person name="Han X."/>
            <person name="Sun S."/>
            <person name="Hou Z."/>
            <person name="He W."/>
            <person name="Dai G."/>
            <person name="Sun C."/>
            <person name="Schmutz J."/>
            <person name="Leebens-Mack J.H."/>
            <person name="Li F.W."/>
            <person name="Wang L."/>
        </authorList>
    </citation>
    <scope>NUCLEOTIDE SEQUENCE [LARGE SCALE GENOMIC DNA]</scope>
    <source>
        <strain evidence="2">cv. PW_Plant_1</strain>
    </source>
</reference>
<comment type="caution">
    <text evidence="1">The sequence shown here is derived from an EMBL/GenBank/DDBJ whole genome shotgun (WGS) entry which is preliminary data.</text>
</comment>
<keyword evidence="2" id="KW-1185">Reference proteome</keyword>
<dbReference type="EMBL" id="CM055109">
    <property type="protein sequence ID" value="KAJ7522285.1"/>
    <property type="molecule type" value="Genomic_DNA"/>
</dbReference>
<name>A0ACC2AXY0_DIPCM</name>
<gene>
    <name evidence="1" type="ORF">O6H91_18G004400</name>
</gene>
<evidence type="ECO:0000313" key="2">
    <source>
        <dbReference type="Proteomes" id="UP001162992"/>
    </source>
</evidence>
<dbReference type="Proteomes" id="UP001162992">
    <property type="component" value="Chromosome 18"/>
</dbReference>